<dbReference type="AlphaFoldDB" id="A0A941EJE5"/>
<proteinExistence type="predicted"/>
<dbReference type="SUPFAM" id="SSF55729">
    <property type="entry name" value="Acyl-CoA N-acyltransferases (Nat)"/>
    <property type="match status" value="1"/>
</dbReference>
<evidence type="ECO:0000313" key="2">
    <source>
        <dbReference type="Proteomes" id="UP000675781"/>
    </source>
</evidence>
<comment type="caution">
    <text evidence="1">The sequence shown here is derived from an EMBL/GenBank/DDBJ whole genome shotgun (WGS) entry which is preliminary data.</text>
</comment>
<reference evidence="1" key="1">
    <citation type="submission" date="2021-04" db="EMBL/GenBank/DDBJ databases">
        <title>Genome based classification of Actinospica acidithermotolerans sp. nov., an actinobacterium isolated from an Indonesian hot spring.</title>
        <authorList>
            <person name="Kusuma A.B."/>
            <person name="Putra K.E."/>
            <person name="Nafisah S."/>
            <person name="Loh J."/>
            <person name="Nouioui I."/>
            <person name="Goodfellow M."/>
        </authorList>
    </citation>
    <scope>NUCLEOTIDE SEQUENCE</scope>
    <source>
        <strain evidence="1">CSCA 57</strain>
    </source>
</reference>
<keyword evidence="2" id="KW-1185">Reference proteome</keyword>
<gene>
    <name evidence="1" type="ORF">KDL01_01545</name>
</gene>
<dbReference type="EMBL" id="JAGSOG010000004">
    <property type="protein sequence ID" value="MBR7831923.1"/>
    <property type="molecule type" value="Genomic_DNA"/>
</dbReference>
<organism evidence="1 2">
    <name type="scientific">Actinospica durhamensis</name>
    <dbReference type="NCBI Taxonomy" id="1508375"/>
    <lineage>
        <taxon>Bacteria</taxon>
        <taxon>Bacillati</taxon>
        <taxon>Actinomycetota</taxon>
        <taxon>Actinomycetes</taxon>
        <taxon>Catenulisporales</taxon>
        <taxon>Actinospicaceae</taxon>
        <taxon>Actinospica</taxon>
    </lineage>
</organism>
<protein>
    <submittedName>
        <fullName evidence="1">Uncharacterized protein</fullName>
    </submittedName>
</protein>
<dbReference type="Gene3D" id="3.40.630.30">
    <property type="match status" value="1"/>
</dbReference>
<accession>A0A941EJE5</accession>
<sequence>MEIAEAYHDDVDEIVDFMMTRTPQQDRVILRSILYQKAVRSRRVLVARESGGALAGVGVALAAENLPAGLLSVMVNTRADVGGRGLGSRLYTAALADLDDEVVQLVTAVLDGDQTSLDVAGHWGFTSVQRSITVSCALADAQAPEPPSGQVTFEVCDDLVFDDDEAVEAMLRASQTNPEAEQGLFVTLSGLRDIPTPGQRSVAVLTRVERGPAAISFAVADGDQMHVTYTGVDPGRRGRALGRATKEFLHAHAKDLGIRIALTDNEENNAGIRHVNDQLGYTPHSAWQYLIRERP</sequence>
<dbReference type="InterPro" id="IPR016181">
    <property type="entry name" value="Acyl_CoA_acyltransferase"/>
</dbReference>
<dbReference type="RefSeq" id="WP_212526461.1">
    <property type="nucleotide sequence ID" value="NZ_JAGSOG010000004.1"/>
</dbReference>
<evidence type="ECO:0000313" key="1">
    <source>
        <dbReference type="EMBL" id="MBR7831923.1"/>
    </source>
</evidence>
<dbReference type="Proteomes" id="UP000675781">
    <property type="component" value="Unassembled WGS sequence"/>
</dbReference>
<name>A0A941EJE5_9ACTN</name>